<accession>A0AAV4FV53</accession>
<name>A0AAV4FV53_9GAST</name>
<dbReference type="GO" id="GO:0003964">
    <property type="term" value="F:RNA-directed DNA polymerase activity"/>
    <property type="evidence" value="ECO:0007669"/>
    <property type="project" value="UniProtKB-KW"/>
</dbReference>
<dbReference type="EMBL" id="BMAT01011647">
    <property type="protein sequence ID" value="GFR76600.1"/>
    <property type="molecule type" value="Genomic_DNA"/>
</dbReference>
<keyword evidence="2" id="KW-0808">Transferase</keyword>
<evidence type="ECO:0000313" key="2">
    <source>
        <dbReference type="EMBL" id="GFR76600.1"/>
    </source>
</evidence>
<protein>
    <submittedName>
        <fullName evidence="2">RNA-directed DNA polymerase from mobile element jockey-like</fullName>
    </submittedName>
</protein>
<organism evidence="2 3">
    <name type="scientific">Elysia marginata</name>
    <dbReference type="NCBI Taxonomy" id="1093978"/>
    <lineage>
        <taxon>Eukaryota</taxon>
        <taxon>Metazoa</taxon>
        <taxon>Spiralia</taxon>
        <taxon>Lophotrochozoa</taxon>
        <taxon>Mollusca</taxon>
        <taxon>Gastropoda</taxon>
        <taxon>Heterobranchia</taxon>
        <taxon>Euthyneura</taxon>
        <taxon>Panpulmonata</taxon>
        <taxon>Sacoglossa</taxon>
        <taxon>Placobranchoidea</taxon>
        <taxon>Plakobranchidae</taxon>
        <taxon>Elysia</taxon>
    </lineage>
</organism>
<gene>
    <name evidence="2" type="ORF">ElyMa_005804200</name>
</gene>
<keyword evidence="2" id="KW-0548">Nucleotidyltransferase</keyword>
<keyword evidence="3" id="KW-1185">Reference proteome</keyword>
<comment type="caution">
    <text evidence="2">The sequence shown here is derived from an EMBL/GenBank/DDBJ whole genome shotgun (WGS) entry which is preliminary data.</text>
</comment>
<dbReference type="AlphaFoldDB" id="A0AAV4FV53"/>
<evidence type="ECO:0000256" key="1">
    <source>
        <dbReference type="SAM" id="MobiDB-lite"/>
    </source>
</evidence>
<dbReference type="Proteomes" id="UP000762676">
    <property type="component" value="Unassembled WGS sequence"/>
</dbReference>
<sequence length="136" mass="15866">MSQKIEREISDRQTGFRKNSGTREAIFSLKVTAERYLEVHKEIFACFIDYSKAFDSVKHEQLIEILQKTSSYFKLNNDVPGDNMDSFNLTERPGFNPRHCREPRRMEELHRGDKKGSSRSCAVKRPDKRAAIIQVK</sequence>
<feature type="compositionally biased region" description="Basic and acidic residues" evidence="1">
    <location>
        <begin position="105"/>
        <end position="116"/>
    </location>
</feature>
<feature type="region of interest" description="Disordered" evidence="1">
    <location>
        <begin position="105"/>
        <end position="125"/>
    </location>
</feature>
<dbReference type="PANTHER" id="PTHR47027">
    <property type="entry name" value="REVERSE TRANSCRIPTASE DOMAIN-CONTAINING PROTEIN"/>
    <property type="match status" value="1"/>
</dbReference>
<dbReference type="PANTHER" id="PTHR47027:SF8">
    <property type="entry name" value="RIBONUCLEASE H"/>
    <property type="match status" value="1"/>
</dbReference>
<reference evidence="2 3" key="1">
    <citation type="journal article" date="2021" name="Elife">
        <title>Chloroplast acquisition without the gene transfer in kleptoplastic sea slugs, Plakobranchus ocellatus.</title>
        <authorList>
            <person name="Maeda T."/>
            <person name="Takahashi S."/>
            <person name="Yoshida T."/>
            <person name="Shimamura S."/>
            <person name="Takaki Y."/>
            <person name="Nagai Y."/>
            <person name="Toyoda A."/>
            <person name="Suzuki Y."/>
            <person name="Arimoto A."/>
            <person name="Ishii H."/>
            <person name="Satoh N."/>
            <person name="Nishiyama T."/>
            <person name="Hasebe M."/>
            <person name="Maruyama T."/>
            <person name="Minagawa J."/>
            <person name="Obokata J."/>
            <person name="Shigenobu S."/>
        </authorList>
    </citation>
    <scope>NUCLEOTIDE SEQUENCE [LARGE SCALE GENOMIC DNA]</scope>
</reference>
<keyword evidence="2" id="KW-0695">RNA-directed DNA polymerase</keyword>
<proteinExistence type="predicted"/>
<evidence type="ECO:0000313" key="3">
    <source>
        <dbReference type="Proteomes" id="UP000762676"/>
    </source>
</evidence>